<dbReference type="Gene3D" id="3.30.1520.10">
    <property type="entry name" value="Phox-like domain"/>
    <property type="match status" value="1"/>
</dbReference>
<dbReference type="EMBL" id="KL198019">
    <property type="protein sequence ID" value="KDQ19604.1"/>
    <property type="molecule type" value="Genomic_DNA"/>
</dbReference>
<evidence type="ECO:0000256" key="8">
    <source>
        <dbReference type="ARBA" id="ARBA00022927"/>
    </source>
</evidence>
<keyword evidence="7" id="KW-0597">Phosphoprotein</keyword>
<evidence type="ECO:0000256" key="2">
    <source>
        <dbReference type="ARBA" id="ARBA00004496"/>
    </source>
</evidence>
<dbReference type="PANTHER" id="PTHR10555:SF170">
    <property type="entry name" value="FI18122P1"/>
    <property type="match status" value="1"/>
</dbReference>
<gene>
    <name evidence="14" type="ORF">BOTBODRAFT_51951</name>
</gene>
<dbReference type="HOGENOM" id="CLU_014571_1_0_1"/>
<reference evidence="15" key="1">
    <citation type="journal article" date="2014" name="Proc. Natl. Acad. Sci. U.S.A.">
        <title>Extensive sampling of basidiomycete genomes demonstrates inadequacy of the white-rot/brown-rot paradigm for wood decay fungi.</title>
        <authorList>
            <person name="Riley R."/>
            <person name="Salamov A.A."/>
            <person name="Brown D.W."/>
            <person name="Nagy L.G."/>
            <person name="Floudas D."/>
            <person name="Held B.W."/>
            <person name="Levasseur A."/>
            <person name="Lombard V."/>
            <person name="Morin E."/>
            <person name="Otillar R."/>
            <person name="Lindquist E.A."/>
            <person name="Sun H."/>
            <person name="LaButti K.M."/>
            <person name="Schmutz J."/>
            <person name="Jabbour D."/>
            <person name="Luo H."/>
            <person name="Baker S.E."/>
            <person name="Pisabarro A.G."/>
            <person name="Walton J.D."/>
            <person name="Blanchette R.A."/>
            <person name="Henrissat B."/>
            <person name="Martin F."/>
            <person name="Cullen D."/>
            <person name="Hibbett D.S."/>
            <person name="Grigoriev I.V."/>
        </authorList>
    </citation>
    <scope>NUCLEOTIDE SEQUENCE [LARGE SCALE GENOMIC DNA]</scope>
    <source>
        <strain evidence="15">FD-172 SS1</strain>
    </source>
</reference>
<sequence length="746" mass="81197">MANFDDLISSTRNLTLDNPFEDPFADVGRPRSPDPWSTASYWQQQPPTPPPQDVRPESPQSDVFIYPTSKEDEMPEATSASHVPPDPLADILKATQEEAPTKHSPLGPLPIIPKEPEPISIVDKAERLASPTIESPPAAPLPQSNDGPVQESRPSPSTEDAPSLPLVKSPLLDDPTGQRVSDSSVSTNPASTTPSAGSLGPGPTLSVSAASHKVISPPLPPSPHTPVARTIPVTSRTETSPSVSSSTYRHIVSPLDTPVYTAPPDRSYSGLSLGGEVPGWGGAGSAAPSAAATPSRPSTQGFMQVKASPEPEPQEVEAKPEETPEPRVPEPVELQKIEKPEPLFVITVGDPQKVGDPISAHIVYTVHTKTSSPLYSKPEFSVLRRYSDFLWLVSALSANNPGVIIPPVPEKSALNRFQDSFVESRMLGLNRCIQKIANHAMLSTDPDLKFFLESDSFQMDIRHRRPDIGPERGGGLIATIGNSLAGSKFFEIDEWFDQKKSYLDGLESQLRALVKSIEMVSKQRGEMAQATAEFAESVASLAAAGLSNQLSQSLNMLAEVEKQSKDVQTAQATDDVVTILATAEEYTRLIQSVRLSFASRIRAHATWQQVDTEARRTKQSQEKFRRQGRIPSERLAASLADVADAERKATESRQDFENISKLIKAEMVRFERERVEDFKKALEEFLDGMINKQKQLIKAWEDYQSFLLKGLEKNPTPTSQPVQPAPAPAPVAAVPEGDEESGEWQG</sequence>
<evidence type="ECO:0000256" key="3">
    <source>
        <dbReference type="ARBA" id="ARBA00004555"/>
    </source>
</evidence>
<dbReference type="GO" id="GO:0005829">
    <property type="term" value="C:cytosol"/>
    <property type="evidence" value="ECO:0007669"/>
    <property type="project" value="GOC"/>
</dbReference>
<dbReference type="InterPro" id="IPR027267">
    <property type="entry name" value="AH/BAR_dom_sf"/>
</dbReference>
<feature type="compositionally biased region" description="Polar residues" evidence="12">
    <location>
        <begin position="142"/>
        <end position="160"/>
    </location>
</feature>
<dbReference type="AlphaFoldDB" id="A0A067MVF9"/>
<evidence type="ECO:0000313" key="15">
    <source>
        <dbReference type="Proteomes" id="UP000027195"/>
    </source>
</evidence>
<dbReference type="Proteomes" id="UP000027195">
    <property type="component" value="Unassembled WGS sequence"/>
</dbReference>
<dbReference type="GO" id="GO:0005794">
    <property type="term" value="C:Golgi apparatus"/>
    <property type="evidence" value="ECO:0007669"/>
    <property type="project" value="UniProtKB-SubCell"/>
</dbReference>
<dbReference type="GO" id="GO:0015031">
    <property type="term" value="P:protein transport"/>
    <property type="evidence" value="ECO:0007669"/>
    <property type="project" value="UniProtKB-KW"/>
</dbReference>
<dbReference type="SUPFAM" id="SSF103657">
    <property type="entry name" value="BAR/IMD domain-like"/>
    <property type="match status" value="1"/>
</dbReference>
<dbReference type="PANTHER" id="PTHR10555">
    <property type="entry name" value="SORTING NEXIN"/>
    <property type="match status" value="1"/>
</dbReference>
<name>A0A067MVF9_BOTB1</name>
<evidence type="ECO:0000256" key="12">
    <source>
        <dbReference type="SAM" id="MobiDB-lite"/>
    </source>
</evidence>
<feature type="domain" description="PX" evidence="13">
    <location>
        <begin position="342"/>
        <end position="458"/>
    </location>
</feature>
<keyword evidence="15" id="KW-1185">Reference proteome</keyword>
<evidence type="ECO:0000256" key="5">
    <source>
        <dbReference type="ARBA" id="ARBA00022448"/>
    </source>
</evidence>
<keyword evidence="6" id="KW-0963">Cytoplasm</keyword>
<dbReference type="GO" id="GO:0005768">
    <property type="term" value="C:endosome"/>
    <property type="evidence" value="ECO:0007669"/>
    <property type="project" value="TreeGrafter"/>
</dbReference>
<feature type="region of interest" description="Disordered" evidence="12">
    <location>
        <begin position="1"/>
        <end position="249"/>
    </location>
</feature>
<organism evidence="14 15">
    <name type="scientific">Botryobasidium botryosum (strain FD-172 SS1)</name>
    <dbReference type="NCBI Taxonomy" id="930990"/>
    <lineage>
        <taxon>Eukaryota</taxon>
        <taxon>Fungi</taxon>
        <taxon>Dikarya</taxon>
        <taxon>Basidiomycota</taxon>
        <taxon>Agaricomycotina</taxon>
        <taxon>Agaricomycetes</taxon>
        <taxon>Cantharellales</taxon>
        <taxon>Botryobasidiaceae</taxon>
        <taxon>Botryobasidium</taxon>
    </lineage>
</organism>
<dbReference type="GO" id="GO:0030904">
    <property type="term" value="C:retromer complex"/>
    <property type="evidence" value="ECO:0007669"/>
    <property type="project" value="UniProtKB-ARBA"/>
</dbReference>
<dbReference type="PROSITE" id="PS50195">
    <property type="entry name" value="PX"/>
    <property type="match status" value="1"/>
</dbReference>
<dbReference type="InterPro" id="IPR036871">
    <property type="entry name" value="PX_dom_sf"/>
</dbReference>
<dbReference type="InterPro" id="IPR037868">
    <property type="entry name" value="PX_Vps5"/>
</dbReference>
<evidence type="ECO:0000256" key="1">
    <source>
        <dbReference type="ARBA" id="ARBA00004287"/>
    </source>
</evidence>
<protein>
    <recommendedName>
        <fullName evidence="13">PX domain-containing protein</fullName>
    </recommendedName>
</protein>
<dbReference type="GO" id="GO:0042147">
    <property type="term" value="P:retrograde transport, endosome to Golgi"/>
    <property type="evidence" value="ECO:0007669"/>
    <property type="project" value="TreeGrafter"/>
</dbReference>
<dbReference type="GO" id="GO:0035091">
    <property type="term" value="F:phosphatidylinositol binding"/>
    <property type="evidence" value="ECO:0007669"/>
    <property type="project" value="InterPro"/>
</dbReference>
<dbReference type="Pfam" id="PF09325">
    <property type="entry name" value="Vps5"/>
    <property type="match status" value="1"/>
</dbReference>
<dbReference type="Gene3D" id="1.20.1270.60">
    <property type="entry name" value="Arfaptin homology (AH) domain/BAR domain"/>
    <property type="match status" value="1"/>
</dbReference>
<evidence type="ECO:0000256" key="11">
    <source>
        <dbReference type="SAM" id="Coils"/>
    </source>
</evidence>
<dbReference type="OrthoDB" id="271164at2759"/>
<evidence type="ECO:0000313" key="14">
    <source>
        <dbReference type="EMBL" id="KDQ19604.1"/>
    </source>
</evidence>
<accession>A0A067MVF9</accession>
<dbReference type="Pfam" id="PF00787">
    <property type="entry name" value="PX"/>
    <property type="match status" value="1"/>
</dbReference>
<dbReference type="SMART" id="SM00312">
    <property type="entry name" value="PX"/>
    <property type="match status" value="1"/>
</dbReference>
<feature type="coiled-coil region" evidence="11">
    <location>
        <begin position="503"/>
        <end position="563"/>
    </location>
</feature>
<dbReference type="FunFam" id="1.20.1270.60:FF:000022">
    <property type="entry name" value="Sorting nexin 3 protein"/>
    <property type="match status" value="1"/>
</dbReference>
<dbReference type="GO" id="GO:0045053">
    <property type="term" value="P:protein retention in Golgi apparatus"/>
    <property type="evidence" value="ECO:0007669"/>
    <property type="project" value="TreeGrafter"/>
</dbReference>
<feature type="compositionally biased region" description="Low complexity" evidence="12">
    <location>
        <begin position="232"/>
        <end position="247"/>
    </location>
</feature>
<dbReference type="InParanoid" id="A0A067MVF9"/>
<feature type="region of interest" description="Disordered" evidence="12">
    <location>
        <begin position="282"/>
        <end position="328"/>
    </location>
</feature>
<evidence type="ECO:0000256" key="6">
    <source>
        <dbReference type="ARBA" id="ARBA00022490"/>
    </source>
</evidence>
<proteinExistence type="inferred from homology"/>
<keyword evidence="8" id="KW-0653">Protein transport</keyword>
<keyword evidence="10" id="KW-0472">Membrane</keyword>
<feature type="compositionally biased region" description="Low complexity" evidence="12">
    <location>
        <begin position="285"/>
        <end position="298"/>
    </location>
</feature>
<comment type="subcellular location">
    <subcellularLocation>
        <location evidence="2">Cytoplasm</location>
    </subcellularLocation>
    <subcellularLocation>
        <location evidence="3">Golgi apparatus</location>
    </subcellularLocation>
    <subcellularLocation>
        <location evidence="1">Membrane</location>
        <topology evidence="1">Peripheral membrane protein</topology>
        <orientation evidence="1">Cytoplasmic side</orientation>
    </subcellularLocation>
</comment>
<evidence type="ECO:0000256" key="4">
    <source>
        <dbReference type="ARBA" id="ARBA00010883"/>
    </source>
</evidence>
<feature type="compositionally biased region" description="Acidic residues" evidence="12">
    <location>
        <begin position="736"/>
        <end position="746"/>
    </location>
</feature>
<evidence type="ECO:0000256" key="7">
    <source>
        <dbReference type="ARBA" id="ARBA00022553"/>
    </source>
</evidence>
<feature type="compositionally biased region" description="Basic and acidic residues" evidence="12">
    <location>
        <begin position="316"/>
        <end position="328"/>
    </location>
</feature>
<dbReference type="InterPro" id="IPR015404">
    <property type="entry name" value="Vps5_C"/>
</dbReference>
<evidence type="ECO:0000256" key="10">
    <source>
        <dbReference type="ARBA" id="ARBA00023136"/>
    </source>
</evidence>
<dbReference type="STRING" id="930990.A0A067MVF9"/>
<keyword evidence="5" id="KW-0813">Transport</keyword>
<evidence type="ECO:0000256" key="9">
    <source>
        <dbReference type="ARBA" id="ARBA00023034"/>
    </source>
</evidence>
<keyword evidence="11" id="KW-0175">Coiled coil</keyword>
<comment type="similarity">
    <text evidence="4">Belongs to the sorting nexin family.</text>
</comment>
<feature type="compositionally biased region" description="Polar residues" evidence="12">
    <location>
        <begin position="178"/>
        <end position="196"/>
    </location>
</feature>
<evidence type="ECO:0000259" key="13">
    <source>
        <dbReference type="PROSITE" id="PS50195"/>
    </source>
</evidence>
<dbReference type="InterPro" id="IPR001683">
    <property type="entry name" value="PX_dom"/>
</dbReference>
<feature type="region of interest" description="Disordered" evidence="12">
    <location>
        <begin position="711"/>
        <end position="746"/>
    </location>
</feature>
<dbReference type="CDD" id="cd06861">
    <property type="entry name" value="PX_Vps5p"/>
    <property type="match status" value="1"/>
</dbReference>
<keyword evidence="9" id="KW-0333">Golgi apparatus</keyword>
<dbReference type="SUPFAM" id="SSF64268">
    <property type="entry name" value="PX domain"/>
    <property type="match status" value="1"/>
</dbReference>